<dbReference type="Pfam" id="PF04055">
    <property type="entry name" value="Radical_SAM"/>
    <property type="match status" value="1"/>
</dbReference>
<dbReference type="InterPro" id="IPR012726">
    <property type="entry name" value="ThiH"/>
</dbReference>
<dbReference type="InterPro" id="IPR034428">
    <property type="entry name" value="ThiH/NoCL/HydG-like"/>
</dbReference>
<dbReference type="InterPro" id="IPR013785">
    <property type="entry name" value="Aldolase_TIM"/>
</dbReference>
<sequence>MPVAPVFANKTPENLSATFLDEFNLFNWDEIQERIARTTPEQVANALKHPRPGLEAFMAFMSPAAASFLEPMAVKAQRMTRQRFGKTIRLFAPLYLSNKCQNICTYCGFSLGNKLPRKTLSAREIEAEARVLKASGFEQVLLVTGEAANEVNTDYFVRALQQLKSHFAQISLEVQPLGQKAYESLVEAGAYGITVYQETYHRPTYQQYHLKGRKTNFDFRLGTAERACRAGVRKIGIGVLLGLQNWRVDSFMTMAHLKFLRRHYWQTSYSLSFPRLRPAEGALVAPFPVTDKELLQLILAYRLVDPDLDISLSTRETPSYRDHLISLGITTMSAGSRTNPGGYSAAKDSLEQFEISDERTVAEICQMIRDAGYDPVFKDWDLSLAGVTGGNI</sequence>
<dbReference type="SFLD" id="SFLDS00029">
    <property type="entry name" value="Radical_SAM"/>
    <property type="match status" value="1"/>
</dbReference>
<dbReference type="SUPFAM" id="SSF102114">
    <property type="entry name" value="Radical SAM enzymes"/>
    <property type="match status" value="1"/>
</dbReference>
<evidence type="ECO:0000256" key="2">
    <source>
        <dbReference type="ARBA" id="ARBA00022485"/>
    </source>
</evidence>
<dbReference type="CDD" id="cd01335">
    <property type="entry name" value="Radical_SAM"/>
    <property type="match status" value="1"/>
</dbReference>
<dbReference type="NCBIfam" id="TIGR02351">
    <property type="entry name" value="thiH"/>
    <property type="match status" value="1"/>
</dbReference>
<gene>
    <name evidence="8" type="primary">thiH</name>
    <name evidence="8" type="ORF">FSB73_01730</name>
</gene>
<evidence type="ECO:0000313" key="9">
    <source>
        <dbReference type="Proteomes" id="UP000321291"/>
    </source>
</evidence>
<evidence type="ECO:0000256" key="6">
    <source>
        <dbReference type="ARBA" id="ARBA00023014"/>
    </source>
</evidence>
<evidence type="ECO:0000256" key="3">
    <source>
        <dbReference type="ARBA" id="ARBA00022691"/>
    </source>
</evidence>
<keyword evidence="4" id="KW-0479">Metal-binding</keyword>
<dbReference type="SMART" id="SM00876">
    <property type="entry name" value="BATS"/>
    <property type="match status" value="1"/>
</dbReference>
<dbReference type="SFLD" id="SFLDG01081">
    <property type="entry name" value="cleavage_of_the_Ca-Cb_bond_in"/>
    <property type="match status" value="1"/>
</dbReference>
<name>A0A5B8VVE8_9BACT</name>
<dbReference type="PANTHER" id="PTHR43583">
    <property type="entry name" value="2-IMINOACETATE SYNTHASE"/>
    <property type="match status" value="1"/>
</dbReference>
<keyword evidence="9" id="KW-1185">Reference proteome</keyword>
<evidence type="ECO:0000256" key="5">
    <source>
        <dbReference type="ARBA" id="ARBA00023004"/>
    </source>
</evidence>
<accession>A0A5B8VVE8</accession>
<protein>
    <submittedName>
        <fullName evidence="8">2-iminoacetate synthase ThiH</fullName>
        <ecNumber evidence="8">4.1.99.19</ecNumber>
    </submittedName>
</protein>
<dbReference type="SFLD" id="SFLDG01060">
    <property type="entry name" value="BATS_domain_containing"/>
    <property type="match status" value="1"/>
</dbReference>
<dbReference type="InterPro" id="IPR058240">
    <property type="entry name" value="rSAM_sf"/>
</dbReference>
<reference evidence="8 9" key="1">
    <citation type="journal article" date="2017" name="Int. J. Syst. Evol. Microbiol.">
        <title>Arachidicoccus ginsenosidivorans sp. nov., with ginsenoside-converting activity isolated from ginseng cultivating soil.</title>
        <authorList>
            <person name="Siddiqi M.Z."/>
            <person name="Aslam Z."/>
            <person name="Im W.T."/>
        </authorList>
    </citation>
    <scope>NUCLEOTIDE SEQUENCE [LARGE SCALE GENOMIC DNA]</scope>
    <source>
        <strain evidence="8 9">Gsoil 809</strain>
    </source>
</reference>
<proteinExistence type="predicted"/>
<comment type="cofactor">
    <cofactor evidence="1">
        <name>[4Fe-4S] cluster</name>
        <dbReference type="ChEBI" id="CHEBI:49883"/>
    </cofactor>
</comment>
<keyword evidence="5" id="KW-0408">Iron</keyword>
<keyword evidence="6" id="KW-0411">Iron-sulfur</keyword>
<evidence type="ECO:0000256" key="1">
    <source>
        <dbReference type="ARBA" id="ARBA00001966"/>
    </source>
</evidence>
<dbReference type="PANTHER" id="PTHR43583:SF1">
    <property type="entry name" value="2-IMINOACETATE SYNTHASE"/>
    <property type="match status" value="1"/>
</dbReference>
<keyword evidence="2" id="KW-0004">4Fe-4S</keyword>
<feature type="domain" description="Radical SAM core" evidence="7">
    <location>
        <begin position="86"/>
        <end position="313"/>
    </location>
</feature>
<keyword evidence="3" id="KW-0949">S-adenosyl-L-methionine</keyword>
<dbReference type="PROSITE" id="PS51918">
    <property type="entry name" value="RADICAL_SAM"/>
    <property type="match status" value="1"/>
</dbReference>
<dbReference type="AlphaFoldDB" id="A0A5B8VVE8"/>
<evidence type="ECO:0000313" key="8">
    <source>
        <dbReference type="EMBL" id="QEC74158.1"/>
    </source>
</evidence>
<dbReference type="Pfam" id="PF06968">
    <property type="entry name" value="BATS"/>
    <property type="match status" value="1"/>
</dbReference>
<dbReference type="InterPro" id="IPR010722">
    <property type="entry name" value="BATS_dom"/>
</dbReference>
<dbReference type="KEGG" id="agi:FSB73_01730"/>
<dbReference type="Proteomes" id="UP000321291">
    <property type="component" value="Chromosome"/>
</dbReference>
<dbReference type="OrthoDB" id="9801120at2"/>
<dbReference type="SFLD" id="SFLDF00301">
    <property type="entry name" value="2-iminoacetate_synthase_(ThiH)"/>
    <property type="match status" value="1"/>
</dbReference>
<organism evidence="8 9">
    <name type="scientific">Arachidicoccus ginsenosidivorans</name>
    <dbReference type="NCBI Taxonomy" id="496057"/>
    <lineage>
        <taxon>Bacteria</taxon>
        <taxon>Pseudomonadati</taxon>
        <taxon>Bacteroidota</taxon>
        <taxon>Chitinophagia</taxon>
        <taxon>Chitinophagales</taxon>
        <taxon>Chitinophagaceae</taxon>
        <taxon>Arachidicoccus</taxon>
    </lineage>
</organism>
<keyword evidence="8" id="KW-0456">Lyase</keyword>
<dbReference type="InterPro" id="IPR007197">
    <property type="entry name" value="rSAM"/>
</dbReference>
<evidence type="ECO:0000256" key="4">
    <source>
        <dbReference type="ARBA" id="ARBA00022723"/>
    </source>
</evidence>
<dbReference type="EMBL" id="CP042434">
    <property type="protein sequence ID" value="QEC74158.1"/>
    <property type="molecule type" value="Genomic_DNA"/>
</dbReference>
<dbReference type="GO" id="GO:0005506">
    <property type="term" value="F:iron ion binding"/>
    <property type="evidence" value="ECO:0007669"/>
    <property type="project" value="InterPro"/>
</dbReference>
<dbReference type="EC" id="4.1.99.19" evidence="8"/>
<dbReference type="GO" id="GO:0051539">
    <property type="term" value="F:4 iron, 4 sulfur cluster binding"/>
    <property type="evidence" value="ECO:0007669"/>
    <property type="project" value="UniProtKB-KW"/>
</dbReference>
<evidence type="ECO:0000259" key="7">
    <source>
        <dbReference type="PROSITE" id="PS51918"/>
    </source>
</evidence>
<dbReference type="GO" id="GO:0036355">
    <property type="term" value="F:2-iminoacetate synthase activity"/>
    <property type="evidence" value="ECO:0007669"/>
    <property type="project" value="UniProtKB-EC"/>
</dbReference>
<dbReference type="Gene3D" id="3.20.20.70">
    <property type="entry name" value="Aldolase class I"/>
    <property type="match status" value="1"/>
</dbReference>